<dbReference type="Proteomes" id="UP000268233">
    <property type="component" value="Unassembled WGS sequence"/>
</dbReference>
<organism evidence="1 2">
    <name type="scientific">Haloarcula quadrata</name>
    <dbReference type="NCBI Taxonomy" id="182779"/>
    <lineage>
        <taxon>Archaea</taxon>
        <taxon>Methanobacteriati</taxon>
        <taxon>Methanobacteriota</taxon>
        <taxon>Stenosarchaea group</taxon>
        <taxon>Halobacteria</taxon>
        <taxon>Halobacteriales</taxon>
        <taxon>Haloarculaceae</taxon>
        <taxon>Haloarcula</taxon>
    </lineage>
</organism>
<evidence type="ECO:0000313" key="2">
    <source>
        <dbReference type="Proteomes" id="UP000268233"/>
    </source>
</evidence>
<keyword evidence="2" id="KW-1185">Reference proteome</keyword>
<reference evidence="1 2" key="1">
    <citation type="submission" date="2018-10" db="EMBL/GenBank/DDBJ databases">
        <title>Genomic Encyclopedia of Archaeal and Bacterial Type Strains, Phase II (KMG-II): from individual species to whole genera.</title>
        <authorList>
            <person name="Goeker M."/>
        </authorList>
    </citation>
    <scope>NUCLEOTIDE SEQUENCE [LARGE SCALE GENOMIC DNA]</scope>
    <source>
        <strain evidence="1 2">DSM 11927</strain>
    </source>
</reference>
<accession>A0A495R0Y3</accession>
<dbReference type="EMBL" id="RBWW01000001">
    <property type="protein sequence ID" value="RKS80849.1"/>
    <property type="molecule type" value="Genomic_DNA"/>
</dbReference>
<comment type="caution">
    <text evidence="1">The sequence shown here is derived from an EMBL/GenBank/DDBJ whole genome shotgun (WGS) entry which is preliminary data.</text>
</comment>
<evidence type="ECO:0000313" key="1">
    <source>
        <dbReference type="EMBL" id="RKS80849.1"/>
    </source>
</evidence>
<dbReference type="AlphaFoldDB" id="A0A495R0Y3"/>
<dbReference type="RefSeq" id="WP_121302014.1">
    <property type="nucleotide sequence ID" value="NZ_RBWW01000001.1"/>
</dbReference>
<sequence>MTFDEGLPEDAEIIGEFGNSYLIDDGETTRSIARTPAYELAYVHGHADLVFGDTETPPTIFDVPPEVRVEPTRSDRVFTLQVDDGRPVQNPPSETDRVLKGVLEIVRNGTADTLAHLYDDLCERQVDKELLTRVQRQYSPVPPASIQITDDGWVIEDMFLLTWLGTVYLVTRNFDDPTYRIGGGISRTDEDVEFIGLTPRGDPDPFELPGDDESLDEREMLFLWKAYWLATYRERHDDDLFWDLIERHVQETRAQPQNHR</sequence>
<name>A0A495R0Y3_9EURY</name>
<gene>
    <name evidence="1" type="ORF">BDK61_0108</name>
</gene>
<protein>
    <submittedName>
        <fullName evidence="1">Uncharacterized protein</fullName>
    </submittedName>
</protein>
<proteinExistence type="predicted"/>